<dbReference type="EMBL" id="VXIT01000011">
    <property type="protein sequence ID" value="KAA6409456.1"/>
    <property type="molecule type" value="Genomic_DNA"/>
</dbReference>
<sequence length="214" mass="22576">MLFAKRGWHPRPRAGQSATLTIDINSNTNTHAISTINSVINFLANFLATAIISTSIMSGFTAINVAPGLSDFTAAAAGNSGDPPPIKKPIGLQAQCDKEGSGSESVDNFVVVDTSGKRRGNGLPAIAPTTSAPPLAGHYRHPLRAPQPVLDSRELVTAMAILPESTAHTLQLLNAHQSCCRHKYIEFSEQRRVEEMGSEASSDGKDGSGMAGEE</sequence>
<name>A0A5M8PL34_9LECA</name>
<comment type="caution">
    <text evidence="2">The sequence shown here is derived from an EMBL/GenBank/DDBJ whole genome shotgun (WGS) entry which is preliminary data.</text>
</comment>
<evidence type="ECO:0000313" key="3">
    <source>
        <dbReference type="Proteomes" id="UP000324767"/>
    </source>
</evidence>
<dbReference type="Proteomes" id="UP000324767">
    <property type="component" value="Unassembled WGS sequence"/>
</dbReference>
<accession>A0A5M8PL34</accession>
<dbReference type="AlphaFoldDB" id="A0A5M8PL34"/>
<organism evidence="2 3">
    <name type="scientific">Lasallia pustulata</name>
    <dbReference type="NCBI Taxonomy" id="136370"/>
    <lineage>
        <taxon>Eukaryota</taxon>
        <taxon>Fungi</taxon>
        <taxon>Dikarya</taxon>
        <taxon>Ascomycota</taxon>
        <taxon>Pezizomycotina</taxon>
        <taxon>Lecanoromycetes</taxon>
        <taxon>OSLEUM clade</taxon>
        <taxon>Umbilicariomycetidae</taxon>
        <taxon>Umbilicariales</taxon>
        <taxon>Umbilicariaceae</taxon>
        <taxon>Lasallia</taxon>
    </lineage>
</organism>
<evidence type="ECO:0000256" key="1">
    <source>
        <dbReference type="SAM" id="MobiDB-lite"/>
    </source>
</evidence>
<reference evidence="2 3" key="1">
    <citation type="submission" date="2019-09" db="EMBL/GenBank/DDBJ databases">
        <title>The hologenome of the rock-dwelling lichen Lasallia pustulata.</title>
        <authorList>
            <person name="Greshake Tzovaras B."/>
            <person name="Segers F."/>
            <person name="Bicker A."/>
            <person name="Dal Grande F."/>
            <person name="Otte J."/>
            <person name="Hankeln T."/>
            <person name="Schmitt I."/>
            <person name="Ebersberger I."/>
        </authorList>
    </citation>
    <scope>NUCLEOTIDE SEQUENCE [LARGE SCALE GENOMIC DNA]</scope>
    <source>
        <strain evidence="2">A1-1</strain>
    </source>
</reference>
<feature type="region of interest" description="Disordered" evidence="1">
    <location>
        <begin position="121"/>
        <end position="140"/>
    </location>
</feature>
<evidence type="ECO:0000313" key="2">
    <source>
        <dbReference type="EMBL" id="KAA6409456.1"/>
    </source>
</evidence>
<gene>
    <name evidence="2" type="ORF">FRX48_07010</name>
</gene>
<feature type="region of interest" description="Disordered" evidence="1">
    <location>
        <begin position="190"/>
        <end position="214"/>
    </location>
</feature>
<proteinExistence type="predicted"/>
<protein>
    <submittedName>
        <fullName evidence="2">Uncharacterized protein</fullName>
    </submittedName>
</protein>